<dbReference type="Proteomes" id="UP000000724">
    <property type="component" value="Contig Pc00c12"/>
</dbReference>
<dbReference type="HOGENOM" id="CLU_1855930_0_0_1"/>
<dbReference type="OrthoDB" id="10615004at2759"/>
<gene>
    <name evidence="2" type="ORF">Pc12g01480</name>
    <name evidence="2" type="ORF">PCH_Pc12g01480</name>
</gene>
<dbReference type="AlphaFoldDB" id="B6GYT4"/>
<dbReference type="EMBL" id="AM920427">
    <property type="protein sequence ID" value="CAP79775.1"/>
    <property type="molecule type" value="Genomic_DNA"/>
</dbReference>
<organism evidence="2 3">
    <name type="scientific">Penicillium rubens (strain ATCC 28089 / DSM 1075 / NRRL 1951 / Wisconsin 54-1255)</name>
    <name type="common">Penicillium chrysogenum</name>
    <dbReference type="NCBI Taxonomy" id="500485"/>
    <lineage>
        <taxon>Eukaryota</taxon>
        <taxon>Fungi</taxon>
        <taxon>Dikarya</taxon>
        <taxon>Ascomycota</taxon>
        <taxon>Pezizomycotina</taxon>
        <taxon>Eurotiomycetes</taxon>
        <taxon>Eurotiomycetidae</taxon>
        <taxon>Eurotiales</taxon>
        <taxon>Aspergillaceae</taxon>
        <taxon>Penicillium</taxon>
        <taxon>Penicillium chrysogenum species complex</taxon>
    </lineage>
</organism>
<keyword evidence="3" id="KW-1185">Reference proteome</keyword>
<feature type="region of interest" description="Disordered" evidence="1">
    <location>
        <begin position="1"/>
        <end position="23"/>
    </location>
</feature>
<dbReference type="VEuPathDB" id="FungiDB:PCH_Pc12g01480"/>
<evidence type="ECO:0000313" key="3">
    <source>
        <dbReference type="Proteomes" id="UP000000724"/>
    </source>
</evidence>
<name>B6GYT4_PENRW</name>
<protein>
    <submittedName>
        <fullName evidence="2">Uncharacterized protein</fullName>
    </submittedName>
</protein>
<reference evidence="2 3" key="1">
    <citation type="journal article" date="2008" name="Nat. Biotechnol.">
        <title>Genome sequencing and analysis of the filamentous fungus Penicillium chrysogenum.</title>
        <authorList>
            <person name="van den Berg M.A."/>
            <person name="Albang R."/>
            <person name="Albermann K."/>
            <person name="Badger J.H."/>
            <person name="Daran J.-M."/>
            <person name="Driessen A.J.M."/>
            <person name="Garcia-Estrada C."/>
            <person name="Fedorova N.D."/>
            <person name="Harris D.M."/>
            <person name="Heijne W.H.M."/>
            <person name="Joardar V.S."/>
            <person name="Kiel J.A.K.W."/>
            <person name="Kovalchuk A."/>
            <person name="Martin J.F."/>
            <person name="Nierman W.C."/>
            <person name="Nijland J.G."/>
            <person name="Pronk J.T."/>
            <person name="Roubos J.A."/>
            <person name="van der Klei I.J."/>
            <person name="van Peij N.N.M.E."/>
            <person name="Veenhuis M."/>
            <person name="von Doehren H."/>
            <person name="Wagner C."/>
            <person name="Wortman J.R."/>
            <person name="Bovenberg R.A.L."/>
        </authorList>
    </citation>
    <scope>NUCLEOTIDE SEQUENCE [LARGE SCALE GENOMIC DNA]</scope>
    <source>
        <strain evidence="3">ATCC 28089 / DSM 1075 / NRRL 1951 / Wisconsin 54-1255</strain>
    </source>
</reference>
<evidence type="ECO:0000313" key="2">
    <source>
        <dbReference type="EMBL" id="CAP79775.1"/>
    </source>
</evidence>
<evidence type="ECO:0000256" key="1">
    <source>
        <dbReference type="SAM" id="MobiDB-lite"/>
    </source>
</evidence>
<sequence length="138" mass="15211">MTLDNEDDPAAPSQASSDNAPPISAFTVNAENDVCSWWSAPTATGTATNVLKPRLNPLCPRNEIPLEISNLGKSCESKHGLCDIQHVPNQSRVAKYYANADWTETQKKVVSILKKWRLQMLAVDIVMDRPVYQAAWGS</sequence>
<accession>B6GYT4</accession>
<proteinExistence type="predicted"/>